<dbReference type="GO" id="GO:0032993">
    <property type="term" value="C:protein-DNA complex"/>
    <property type="evidence" value="ECO:0007669"/>
    <property type="project" value="TreeGrafter"/>
</dbReference>
<keyword evidence="10" id="KW-0808">Transferase</keyword>
<protein>
    <submittedName>
        <fullName evidence="10">cAMP-binding domain of CRP or a regulatory subunit of cAMP-dependent protein kinases</fullName>
    </submittedName>
</protein>
<dbReference type="Gene3D" id="3.40.50.2300">
    <property type="match status" value="1"/>
</dbReference>
<gene>
    <name evidence="10" type="ORF">SAMN05660909_00407</name>
</gene>
<feature type="modified residue" description="4-aspartylphosphate" evidence="6">
    <location>
        <position position="52"/>
    </location>
</feature>
<dbReference type="Pfam" id="PF13545">
    <property type="entry name" value="HTH_Crp_2"/>
    <property type="match status" value="1"/>
</dbReference>
<evidence type="ECO:0000256" key="5">
    <source>
        <dbReference type="ARBA" id="ARBA00023163"/>
    </source>
</evidence>
<dbReference type="PROSITE" id="PS50110">
    <property type="entry name" value="RESPONSE_REGULATORY"/>
    <property type="match status" value="1"/>
</dbReference>
<dbReference type="InterPro" id="IPR011006">
    <property type="entry name" value="CheY-like_superfamily"/>
</dbReference>
<dbReference type="InterPro" id="IPR014710">
    <property type="entry name" value="RmlC-like_jellyroll"/>
</dbReference>
<feature type="domain" description="HTH crp-type" evidence="9">
    <location>
        <begin position="274"/>
        <end position="348"/>
    </location>
</feature>
<dbReference type="PROSITE" id="PS51063">
    <property type="entry name" value="HTH_CRP_2"/>
    <property type="match status" value="1"/>
</dbReference>
<keyword evidence="2" id="KW-0902">Two-component regulatory system</keyword>
<dbReference type="OrthoDB" id="9127033at2"/>
<dbReference type="GO" id="GO:0005829">
    <property type="term" value="C:cytosol"/>
    <property type="evidence" value="ECO:0007669"/>
    <property type="project" value="TreeGrafter"/>
</dbReference>
<evidence type="ECO:0000313" key="10">
    <source>
        <dbReference type="EMBL" id="SDZ97560.1"/>
    </source>
</evidence>
<dbReference type="PANTHER" id="PTHR48111">
    <property type="entry name" value="REGULATOR OF RPOS"/>
    <property type="match status" value="1"/>
</dbReference>
<dbReference type="SMART" id="SM00448">
    <property type="entry name" value="REC"/>
    <property type="match status" value="1"/>
</dbReference>
<dbReference type="CDD" id="cd00038">
    <property type="entry name" value="CAP_ED"/>
    <property type="match status" value="1"/>
</dbReference>
<evidence type="ECO:0000256" key="2">
    <source>
        <dbReference type="ARBA" id="ARBA00023012"/>
    </source>
</evidence>
<dbReference type="InterPro" id="IPR012318">
    <property type="entry name" value="HTH_CRP"/>
</dbReference>
<dbReference type="InterPro" id="IPR036388">
    <property type="entry name" value="WH-like_DNA-bd_sf"/>
</dbReference>
<dbReference type="PROSITE" id="PS50042">
    <property type="entry name" value="CNMP_BINDING_3"/>
    <property type="match status" value="1"/>
</dbReference>
<keyword evidence="10" id="KW-0418">Kinase</keyword>
<dbReference type="Pfam" id="PF00027">
    <property type="entry name" value="cNMP_binding"/>
    <property type="match status" value="1"/>
</dbReference>
<dbReference type="InterPro" id="IPR039420">
    <property type="entry name" value="WalR-like"/>
</dbReference>
<evidence type="ECO:0000259" key="7">
    <source>
        <dbReference type="PROSITE" id="PS50042"/>
    </source>
</evidence>
<dbReference type="InterPro" id="IPR018490">
    <property type="entry name" value="cNMP-bd_dom_sf"/>
</dbReference>
<dbReference type="Gene3D" id="1.10.10.10">
    <property type="entry name" value="Winged helix-like DNA-binding domain superfamily/Winged helix DNA-binding domain"/>
    <property type="match status" value="1"/>
</dbReference>
<keyword evidence="3" id="KW-0805">Transcription regulation</keyword>
<keyword evidence="11" id="KW-1185">Reference proteome</keyword>
<dbReference type="SMART" id="SM00100">
    <property type="entry name" value="cNMP"/>
    <property type="match status" value="1"/>
</dbReference>
<dbReference type="InterPro" id="IPR036390">
    <property type="entry name" value="WH_DNA-bd_sf"/>
</dbReference>
<name>A0A1H3XEB1_9BACT</name>
<dbReference type="EMBL" id="FNRL01000001">
    <property type="protein sequence ID" value="SDZ97560.1"/>
    <property type="molecule type" value="Genomic_DNA"/>
</dbReference>
<keyword evidence="4" id="KW-0238">DNA-binding</keyword>
<dbReference type="SUPFAM" id="SSF51206">
    <property type="entry name" value="cAMP-binding domain-like"/>
    <property type="match status" value="1"/>
</dbReference>
<dbReference type="PANTHER" id="PTHR48111:SF4">
    <property type="entry name" value="DNA-BINDING DUAL TRANSCRIPTIONAL REGULATOR OMPR"/>
    <property type="match status" value="1"/>
</dbReference>
<dbReference type="GO" id="GO:0016301">
    <property type="term" value="F:kinase activity"/>
    <property type="evidence" value="ECO:0007669"/>
    <property type="project" value="UniProtKB-KW"/>
</dbReference>
<evidence type="ECO:0000313" key="11">
    <source>
        <dbReference type="Proteomes" id="UP000199656"/>
    </source>
</evidence>
<dbReference type="InterPro" id="IPR001789">
    <property type="entry name" value="Sig_transdc_resp-reg_receiver"/>
</dbReference>
<dbReference type="SUPFAM" id="SSF46785">
    <property type="entry name" value="Winged helix' DNA-binding domain"/>
    <property type="match status" value="1"/>
</dbReference>
<organism evidence="10 11">
    <name type="scientific">Chitinophaga terrae</name>
    <name type="common">ex Kim and Jung 2007</name>
    <dbReference type="NCBI Taxonomy" id="408074"/>
    <lineage>
        <taxon>Bacteria</taxon>
        <taxon>Pseudomonadati</taxon>
        <taxon>Bacteroidota</taxon>
        <taxon>Chitinophagia</taxon>
        <taxon>Chitinophagales</taxon>
        <taxon>Chitinophagaceae</taxon>
        <taxon>Chitinophaga</taxon>
    </lineage>
</organism>
<evidence type="ECO:0000256" key="1">
    <source>
        <dbReference type="ARBA" id="ARBA00022553"/>
    </source>
</evidence>
<evidence type="ECO:0000259" key="8">
    <source>
        <dbReference type="PROSITE" id="PS50110"/>
    </source>
</evidence>
<evidence type="ECO:0000256" key="4">
    <source>
        <dbReference type="ARBA" id="ARBA00023125"/>
    </source>
</evidence>
<keyword evidence="1 6" id="KW-0597">Phosphoprotein</keyword>
<dbReference type="Gene3D" id="2.60.120.10">
    <property type="entry name" value="Jelly Rolls"/>
    <property type="match status" value="1"/>
</dbReference>
<evidence type="ECO:0000256" key="3">
    <source>
        <dbReference type="ARBA" id="ARBA00023015"/>
    </source>
</evidence>
<dbReference type="STRING" id="408074.SAMN05660909_00407"/>
<dbReference type="GO" id="GO:0000976">
    <property type="term" value="F:transcription cis-regulatory region binding"/>
    <property type="evidence" value="ECO:0007669"/>
    <property type="project" value="TreeGrafter"/>
</dbReference>
<dbReference type="InterPro" id="IPR000595">
    <property type="entry name" value="cNMP-bd_dom"/>
</dbReference>
<dbReference type="AlphaFoldDB" id="A0A1H3XEB1"/>
<dbReference type="SUPFAM" id="SSF52172">
    <property type="entry name" value="CheY-like"/>
    <property type="match status" value="1"/>
</dbReference>
<proteinExistence type="predicted"/>
<dbReference type="Proteomes" id="UP000199656">
    <property type="component" value="Unassembled WGS sequence"/>
</dbReference>
<dbReference type="GO" id="GO:0000156">
    <property type="term" value="F:phosphorelay response regulator activity"/>
    <property type="evidence" value="ECO:0007669"/>
    <property type="project" value="TreeGrafter"/>
</dbReference>
<accession>A0A1H3XEB1</accession>
<dbReference type="GO" id="GO:0006355">
    <property type="term" value="P:regulation of DNA-templated transcription"/>
    <property type="evidence" value="ECO:0007669"/>
    <property type="project" value="InterPro"/>
</dbReference>
<evidence type="ECO:0000259" key="9">
    <source>
        <dbReference type="PROSITE" id="PS51063"/>
    </source>
</evidence>
<evidence type="ECO:0000256" key="6">
    <source>
        <dbReference type="PROSITE-ProRule" id="PRU00169"/>
    </source>
</evidence>
<keyword evidence="5" id="KW-0804">Transcription</keyword>
<dbReference type="Pfam" id="PF00072">
    <property type="entry name" value="Response_reg"/>
    <property type="match status" value="1"/>
</dbReference>
<sequence length="352" mass="39449">MQKILLIEDNQLICENVAEILELANYQVITAANGKEGVAKALEHQPDLIVCDIMMPVLDGYGVLHMLHKNQALQTTPFIFLTARSERTDMRKGMEMGADDYITKPFDGSELLNAIESRLKRCAEIRKDSVSGLQGLNILLAAGKGGQQLDLLKEDRNIHLFKKKQAIYNEGGRPEYLFYLLEGKVKTYKRNDEGKELIIGLYNKGDFFGYNALLEGGSYQDYAEAMEDSRIAMIPQQDFEQLIGSNPEVMGRFIKLLCKEMAEKEQQLISLAYSSLRKKVAEALLLLERKYNASGNKNFTIDISRENLAAVAGVAKESLIRTLGDFRDEQLITLKEGQIASLAVKKLAGMIN</sequence>
<feature type="domain" description="Cyclic nucleotide-binding" evidence="7">
    <location>
        <begin position="139"/>
        <end position="260"/>
    </location>
</feature>
<reference evidence="11" key="1">
    <citation type="submission" date="2016-10" db="EMBL/GenBank/DDBJ databases">
        <authorList>
            <person name="Varghese N."/>
            <person name="Submissions S."/>
        </authorList>
    </citation>
    <scope>NUCLEOTIDE SEQUENCE [LARGE SCALE GENOMIC DNA]</scope>
    <source>
        <strain evidence="11">DSM 23920</strain>
    </source>
</reference>
<dbReference type="CDD" id="cd17574">
    <property type="entry name" value="REC_OmpR"/>
    <property type="match status" value="1"/>
</dbReference>
<dbReference type="RefSeq" id="WP_089758122.1">
    <property type="nucleotide sequence ID" value="NZ_BKAT01000012.1"/>
</dbReference>
<feature type="domain" description="Response regulatory" evidence="8">
    <location>
        <begin position="3"/>
        <end position="119"/>
    </location>
</feature>